<proteinExistence type="predicted"/>
<organism evidence="2 3">
    <name type="scientific">Bordetella bronchiseptica 00-P-2796</name>
    <dbReference type="NCBI Taxonomy" id="1331199"/>
    <lineage>
        <taxon>Bacteria</taxon>
        <taxon>Pseudomonadati</taxon>
        <taxon>Pseudomonadota</taxon>
        <taxon>Betaproteobacteria</taxon>
        <taxon>Burkholderiales</taxon>
        <taxon>Alcaligenaceae</taxon>
        <taxon>Bordetella</taxon>
    </lineage>
</organism>
<dbReference type="Gene3D" id="3.40.50.1820">
    <property type="entry name" value="alpha/beta hydrolase"/>
    <property type="match status" value="1"/>
</dbReference>
<dbReference type="EMBL" id="JGWH01000128">
    <property type="protein sequence ID" value="KCV32791.1"/>
    <property type="molecule type" value="Genomic_DNA"/>
</dbReference>
<reference evidence="2 3" key="1">
    <citation type="submission" date="2014-03" db="EMBL/GenBank/DDBJ databases">
        <title>Genome sequence of Bordetella bronchiseptica.</title>
        <authorList>
            <person name="Harvill E."/>
            <person name="Goodfield L.L."/>
            <person name="Ivanov Y.V."/>
            <person name="Meyer J.A."/>
            <person name="Muse S.J."/>
            <person name="Jacobs N."/>
            <person name="Bendor L."/>
            <person name="Smallridge W.E."/>
            <person name="Brinkac L.M."/>
            <person name="Sanka R."/>
            <person name="Kim M."/>
            <person name="Losada L."/>
        </authorList>
    </citation>
    <scope>NUCLEOTIDE SEQUENCE [LARGE SCALE GENOMIC DNA]</scope>
    <source>
        <strain evidence="2 3">00-P-2796</strain>
    </source>
</reference>
<evidence type="ECO:0000259" key="1">
    <source>
        <dbReference type="Pfam" id="PF12697"/>
    </source>
</evidence>
<evidence type="ECO:0000313" key="2">
    <source>
        <dbReference type="EMBL" id="KCV32791.1"/>
    </source>
</evidence>
<dbReference type="PANTHER" id="PTHR46438:SF11">
    <property type="entry name" value="LIPASE-RELATED"/>
    <property type="match status" value="1"/>
</dbReference>
<accession>A0ABR4RAB4</accession>
<dbReference type="GO" id="GO:0016787">
    <property type="term" value="F:hydrolase activity"/>
    <property type="evidence" value="ECO:0007669"/>
    <property type="project" value="UniProtKB-KW"/>
</dbReference>
<name>A0ABR4RAB4_BORBO</name>
<keyword evidence="3" id="KW-1185">Reference proteome</keyword>
<gene>
    <name evidence="2" type="ORF">L490_3953</name>
</gene>
<dbReference type="Pfam" id="PF12697">
    <property type="entry name" value="Abhydrolase_6"/>
    <property type="match status" value="1"/>
</dbReference>
<dbReference type="Proteomes" id="UP000025756">
    <property type="component" value="Unassembled WGS sequence"/>
</dbReference>
<dbReference type="SUPFAM" id="SSF53474">
    <property type="entry name" value="alpha/beta-Hydrolases"/>
    <property type="match status" value="1"/>
</dbReference>
<sequence>MAQKTMDRKQTTFNGLRVAYWEGGSGEPLLLIHGSGPGASTLGNWRLVLDELARDFHVIAPDLIGFGQSDRKPEAPYFDLDLWAVQAKAALDLFDSARINVLGHSLSGYLALRLASEDARVRAVMTTGAMGVPFPLNDDLERTWSFPPTREAIVRAGESLVYDRDVLTEAYVQGRVDVLHQGDYGAYFSAMFAGDKQQYIDAAVLPAQAWGRIQCPVMLVHGRNDLPIPFERSALEIARRLPHADLVALAHCGHSPALEHPGKLAALARLFFHPAP</sequence>
<comment type="caution">
    <text evidence="2">The sequence shown here is derived from an EMBL/GenBank/DDBJ whole genome shotgun (WGS) entry which is preliminary data.</text>
</comment>
<feature type="domain" description="AB hydrolase-1" evidence="1">
    <location>
        <begin position="29"/>
        <end position="266"/>
    </location>
</feature>
<dbReference type="PANTHER" id="PTHR46438">
    <property type="entry name" value="ALPHA/BETA-HYDROLASES SUPERFAMILY PROTEIN"/>
    <property type="match status" value="1"/>
</dbReference>
<evidence type="ECO:0000313" key="3">
    <source>
        <dbReference type="Proteomes" id="UP000025756"/>
    </source>
</evidence>
<dbReference type="PRINTS" id="PR00111">
    <property type="entry name" value="ABHYDROLASE"/>
</dbReference>
<dbReference type="InterPro" id="IPR029058">
    <property type="entry name" value="AB_hydrolase_fold"/>
</dbReference>
<dbReference type="InterPro" id="IPR000073">
    <property type="entry name" value="AB_hydrolase_1"/>
</dbReference>
<protein>
    <submittedName>
        <fullName evidence="2">Alpha/beta hydrolase family protein</fullName>
    </submittedName>
</protein>
<keyword evidence="2" id="KW-0378">Hydrolase</keyword>